<dbReference type="EMBL" id="SEWE01000014">
    <property type="protein sequence ID" value="RYU80270.1"/>
    <property type="molecule type" value="Genomic_DNA"/>
</dbReference>
<keyword evidence="1" id="KW-0732">Signal</keyword>
<evidence type="ECO:0000259" key="2">
    <source>
        <dbReference type="Pfam" id="PF13568"/>
    </source>
</evidence>
<evidence type="ECO:0000256" key="1">
    <source>
        <dbReference type="SAM" id="SignalP"/>
    </source>
</evidence>
<evidence type="ECO:0000313" key="4">
    <source>
        <dbReference type="Proteomes" id="UP000294155"/>
    </source>
</evidence>
<evidence type="ECO:0000313" key="3">
    <source>
        <dbReference type="EMBL" id="RYU80270.1"/>
    </source>
</evidence>
<dbReference type="RefSeq" id="WP_129920768.1">
    <property type="nucleotide sequence ID" value="NZ_SEWE01000014.1"/>
</dbReference>
<keyword evidence="4" id="KW-1185">Reference proteome</keyword>
<sequence>MRKSACLSAALLAAGTLFSTTARAQVRLGLKAGVNNTRLGGRLYDSYAAKFGFHAGVMANVDVTGDGFFSIQPELLYSQKGFAMHSEYVDVFQNSCKAEGTINYSYLDLPVLLKVNARGLIFEAGPQLSYLLRVHNTVKSTVDGTEVSSAYLGGKLEDARRLEWGYAAGLGYQFAAGPLVGLRYHGNFQEFGKDGVRATDFNNARNVAFQLYAGYLLGGQ</sequence>
<dbReference type="Proteomes" id="UP000294155">
    <property type="component" value="Unassembled WGS sequence"/>
</dbReference>
<dbReference type="AlphaFoldDB" id="A0A4Q5LC46"/>
<feature type="domain" description="Outer membrane protein beta-barrel" evidence="2">
    <location>
        <begin position="24"/>
        <end position="184"/>
    </location>
</feature>
<dbReference type="InterPro" id="IPR025665">
    <property type="entry name" value="Beta-barrel_OMP_2"/>
</dbReference>
<accession>A0A4Q5LC46</accession>
<dbReference type="Pfam" id="PF13568">
    <property type="entry name" value="OMP_b-brl_2"/>
    <property type="match status" value="1"/>
</dbReference>
<protein>
    <submittedName>
        <fullName evidence="3">PorT family protein</fullName>
    </submittedName>
</protein>
<feature type="signal peptide" evidence="1">
    <location>
        <begin position="1"/>
        <end position="24"/>
    </location>
</feature>
<organism evidence="3 4">
    <name type="scientific">Hymenobacter persicinus</name>
    <dbReference type="NCBI Taxonomy" id="2025506"/>
    <lineage>
        <taxon>Bacteria</taxon>
        <taxon>Pseudomonadati</taxon>
        <taxon>Bacteroidota</taxon>
        <taxon>Cytophagia</taxon>
        <taxon>Cytophagales</taxon>
        <taxon>Hymenobacteraceae</taxon>
        <taxon>Hymenobacter</taxon>
    </lineage>
</organism>
<dbReference type="OrthoDB" id="838174at2"/>
<name>A0A4Q5LC46_9BACT</name>
<proteinExistence type="predicted"/>
<gene>
    <name evidence="3" type="ORF">EWM57_08785</name>
</gene>
<reference evidence="3 4" key="1">
    <citation type="submission" date="2019-02" db="EMBL/GenBank/DDBJ databases">
        <title>Bacterial novel species isolated from soil.</title>
        <authorList>
            <person name="Jung H.-Y."/>
        </authorList>
    </citation>
    <scope>NUCLEOTIDE SEQUENCE [LARGE SCALE GENOMIC DNA]</scope>
    <source>
        <strain evidence="3 4">1-3-3-3</strain>
    </source>
</reference>
<feature type="chain" id="PRO_5020557369" evidence="1">
    <location>
        <begin position="25"/>
        <end position="220"/>
    </location>
</feature>
<comment type="caution">
    <text evidence="3">The sequence shown here is derived from an EMBL/GenBank/DDBJ whole genome shotgun (WGS) entry which is preliminary data.</text>
</comment>